<feature type="compositionally biased region" description="Low complexity" evidence="1">
    <location>
        <begin position="367"/>
        <end position="384"/>
    </location>
</feature>
<accession>A0ABR2BYD3</accession>
<evidence type="ECO:0000259" key="2">
    <source>
        <dbReference type="Pfam" id="PF10551"/>
    </source>
</evidence>
<feature type="compositionally biased region" description="Basic and acidic residues" evidence="1">
    <location>
        <begin position="44"/>
        <end position="60"/>
    </location>
</feature>
<dbReference type="InterPro" id="IPR018289">
    <property type="entry name" value="MULE_transposase_dom"/>
</dbReference>
<dbReference type="Proteomes" id="UP001472677">
    <property type="component" value="Unassembled WGS sequence"/>
</dbReference>
<feature type="region of interest" description="Disordered" evidence="1">
    <location>
        <begin position="1"/>
        <end position="78"/>
    </location>
</feature>
<dbReference type="Pfam" id="PF10551">
    <property type="entry name" value="MULE"/>
    <property type="match status" value="1"/>
</dbReference>
<gene>
    <name evidence="3" type="ORF">V6N12_031861</name>
</gene>
<sequence>MTLEDAGSGPNGLDASDGDANSGLNADDGPFNKIAGENNYETDGDNREDGLGAADTLREDSEGDSSTEYLESSDAGSYETDSEVAHRFEFKYVSNRKEKIRVVCKVKGCPFMLHASWDKSDGFYKINTLVDEHQCSVTFKNKRADFILVGKHFLSKLRIVPNLKLIEMIKLAREELSVEINKDCCQKAKKWALEQIRGSVVHEFNRLFDYMYVLRSADPNGNFELMVERPTVDEKPKFRRLYVCFSALKEAFKKYCRQVISLDGCFLKGSFQDEILSAVGRDSNDQIFPIAWAVVEVENRDTWTWFLNNIQMDLELENGEKVTLISDMQKVHEEATTYDFGPSIPAISISSQPVAPNQPIPIDPSIPATTSASSQPVAASSQPTLVTQLRRSAPKWKITTNRTLELVREVLDLE</sequence>
<protein>
    <recommendedName>
        <fullName evidence="2">MULE transposase domain-containing protein</fullName>
    </recommendedName>
</protein>
<evidence type="ECO:0000256" key="1">
    <source>
        <dbReference type="SAM" id="MobiDB-lite"/>
    </source>
</evidence>
<reference evidence="3 4" key="1">
    <citation type="journal article" date="2024" name="G3 (Bethesda)">
        <title>Genome assembly of Hibiscus sabdariffa L. provides insights into metabolisms of medicinal natural products.</title>
        <authorList>
            <person name="Kim T."/>
        </authorList>
    </citation>
    <scope>NUCLEOTIDE SEQUENCE [LARGE SCALE GENOMIC DNA]</scope>
    <source>
        <strain evidence="3">TK-2024</strain>
        <tissue evidence="3">Old leaves</tissue>
    </source>
</reference>
<comment type="caution">
    <text evidence="3">The sequence shown here is derived from an EMBL/GenBank/DDBJ whole genome shotgun (WGS) entry which is preliminary data.</text>
</comment>
<dbReference type="EMBL" id="JBBPBM010000074">
    <property type="protein sequence ID" value="KAK8512133.1"/>
    <property type="molecule type" value="Genomic_DNA"/>
</dbReference>
<proteinExistence type="predicted"/>
<feature type="domain" description="MULE transposase" evidence="2">
    <location>
        <begin position="259"/>
        <end position="344"/>
    </location>
</feature>
<name>A0ABR2BYD3_9ROSI</name>
<dbReference type="PANTHER" id="PTHR31973">
    <property type="entry name" value="POLYPROTEIN, PUTATIVE-RELATED"/>
    <property type="match status" value="1"/>
</dbReference>
<evidence type="ECO:0000313" key="3">
    <source>
        <dbReference type="EMBL" id="KAK8512133.1"/>
    </source>
</evidence>
<organism evidence="3 4">
    <name type="scientific">Hibiscus sabdariffa</name>
    <name type="common">roselle</name>
    <dbReference type="NCBI Taxonomy" id="183260"/>
    <lineage>
        <taxon>Eukaryota</taxon>
        <taxon>Viridiplantae</taxon>
        <taxon>Streptophyta</taxon>
        <taxon>Embryophyta</taxon>
        <taxon>Tracheophyta</taxon>
        <taxon>Spermatophyta</taxon>
        <taxon>Magnoliopsida</taxon>
        <taxon>eudicotyledons</taxon>
        <taxon>Gunneridae</taxon>
        <taxon>Pentapetalae</taxon>
        <taxon>rosids</taxon>
        <taxon>malvids</taxon>
        <taxon>Malvales</taxon>
        <taxon>Malvaceae</taxon>
        <taxon>Malvoideae</taxon>
        <taxon>Hibiscus</taxon>
    </lineage>
</organism>
<feature type="region of interest" description="Disordered" evidence="1">
    <location>
        <begin position="358"/>
        <end position="384"/>
    </location>
</feature>
<dbReference type="PANTHER" id="PTHR31973:SF187">
    <property type="entry name" value="MUTATOR TRANSPOSASE MUDRA PROTEIN"/>
    <property type="match status" value="1"/>
</dbReference>
<keyword evidence="4" id="KW-1185">Reference proteome</keyword>
<evidence type="ECO:0000313" key="4">
    <source>
        <dbReference type="Proteomes" id="UP001472677"/>
    </source>
</evidence>